<sequence>MRQVKFSLALLLALFVLVGTAYAGGGGGGYRGHQGSKGFGRERSGPSHPPGKHREHEGKDYRGGKGRWRPGSSYPSGKPGEYRRKSGLGKDISLGGDREGYDLAVPTEACREFLDETEDLRRAFEGKRSAHFKSRYDPATSPEEVVHHQAEIRELWRNIEAKNTENCRWVR</sequence>
<organism evidence="3 4">
    <name type="scientific">Syntrophorhabdus aromaticivorans</name>
    <dbReference type="NCBI Taxonomy" id="328301"/>
    <lineage>
        <taxon>Bacteria</taxon>
        <taxon>Pseudomonadati</taxon>
        <taxon>Thermodesulfobacteriota</taxon>
        <taxon>Syntrophorhabdia</taxon>
        <taxon>Syntrophorhabdales</taxon>
        <taxon>Syntrophorhabdaceae</taxon>
        <taxon>Syntrophorhabdus</taxon>
    </lineage>
</organism>
<evidence type="ECO:0000313" key="4">
    <source>
        <dbReference type="Proteomes" id="UP000777265"/>
    </source>
</evidence>
<comment type="caution">
    <text evidence="3">The sequence shown here is derived from an EMBL/GenBank/DDBJ whole genome shotgun (WGS) entry which is preliminary data.</text>
</comment>
<name>A0A971M5I2_9BACT</name>
<dbReference type="EMBL" id="JAAYEE010000221">
    <property type="protein sequence ID" value="NLW36195.1"/>
    <property type="molecule type" value="Genomic_DNA"/>
</dbReference>
<proteinExistence type="predicted"/>
<evidence type="ECO:0000256" key="2">
    <source>
        <dbReference type="SAM" id="SignalP"/>
    </source>
</evidence>
<feature type="compositionally biased region" description="Gly residues" evidence="1">
    <location>
        <begin position="26"/>
        <end position="38"/>
    </location>
</feature>
<feature type="region of interest" description="Disordered" evidence="1">
    <location>
        <begin position="26"/>
        <end position="93"/>
    </location>
</feature>
<feature type="chain" id="PRO_5037770087" evidence="2">
    <location>
        <begin position="24"/>
        <end position="171"/>
    </location>
</feature>
<protein>
    <submittedName>
        <fullName evidence="3">Uncharacterized protein</fullName>
    </submittedName>
</protein>
<keyword evidence="2" id="KW-0732">Signal</keyword>
<evidence type="ECO:0000256" key="1">
    <source>
        <dbReference type="SAM" id="MobiDB-lite"/>
    </source>
</evidence>
<gene>
    <name evidence="3" type="ORF">GXY80_12080</name>
</gene>
<evidence type="ECO:0000313" key="3">
    <source>
        <dbReference type="EMBL" id="NLW36195.1"/>
    </source>
</evidence>
<reference evidence="3" key="1">
    <citation type="journal article" date="2020" name="Biotechnol. Biofuels">
        <title>New insights from the biogas microbiome by comprehensive genome-resolved metagenomics of nearly 1600 species originating from multiple anaerobic digesters.</title>
        <authorList>
            <person name="Campanaro S."/>
            <person name="Treu L."/>
            <person name="Rodriguez-R L.M."/>
            <person name="Kovalovszki A."/>
            <person name="Ziels R.M."/>
            <person name="Maus I."/>
            <person name="Zhu X."/>
            <person name="Kougias P.G."/>
            <person name="Basile A."/>
            <person name="Luo G."/>
            <person name="Schluter A."/>
            <person name="Konstantinidis K.T."/>
            <person name="Angelidaki I."/>
        </authorList>
    </citation>
    <scope>NUCLEOTIDE SEQUENCE</scope>
    <source>
        <strain evidence="3">AS06rmzACSIP_7</strain>
    </source>
</reference>
<accession>A0A971M5I2</accession>
<feature type="signal peptide" evidence="2">
    <location>
        <begin position="1"/>
        <end position="23"/>
    </location>
</feature>
<feature type="compositionally biased region" description="Basic and acidic residues" evidence="1">
    <location>
        <begin position="52"/>
        <end position="63"/>
    </location>
</feature>
<dbReference type="Proteomes" id="UP000777265">
    <property type="component" value="Unassembled WGS sequence"/>
</dbReference>
<reference evidence="3" key="2">
    <citation type="submission" date="2020-01" db="EMBL/GenBank/DDBJ databases">
        <authorList>
            <person name="Campanaro S."/>
        </authorList>
    </citation>
    <scope>NUCLEOTIDE SEQUENCE</scope>
    <source>
        <strain evidence="3">AS06rmzACSIP_7</strain>
    </source>
</reference>
<dbReference type="AlphaFoldDB" id="A0A971M5I2"/>